<evidence type="ECO:0008006" key="4">
    <source>
        <dbReference type="Google" id="ProtNLM"/>
    </source>
</evidence>
<dbReference type="EMBL" id="JANPWB010000016">
    <property type="protein sequence ID" value="KAJ1085128.1"/>
    <property type="molecule type" value="Genomic_DNA"/>
</dbReference>
<reference evidence="2" key="1">
    <citation type="journal article" date="2022" name="bioRxiv">
        <title>Sequencing and chromosome-scale assembly of the giantPleurodeles waltlgenome.</title>
        <authorList>
            <person name="Brown T."/>
            <person name="Elewa A."/>
            <person name="Iarovenko S."/>
            <person name="Subramanian E."/>
            <person name="Araus A.J."/>
            <person name="Petzold A."/>
            <person name="Susuki M."/>
            <person name="Suzuki K.-i.T."/>
            <person name="Hayashi T."/>
            <person name="Toyoda A."/>
            <person name="Oliveira C."/>
            <person name="Osipova E."/>
            <person name="Leigh N.D."/>
            <person name="Simon A."/>
            <person name="Yun M.H."/>
        </authorList>
    </citation>
    <scope>NUCLEOTIDE SEQUENCE</scope>
    <source>
        <strain evidence="2">20211129_DDA</strain>
        <tissue evidence="2">Liver</tissue>
    </source>
</reference>
<feature type="signal peptide" evidence="1">
    <location>
        <begin position="1"/>
        <end position="21"/>
    </location>
</feature>
<sequence>MTRISLLMFVVSLETLKFGDPADMPRVMPGLGLRDLRPEAAMACGWVVCGQTVFRGSLRRPKVSCESSGARVAPPKTLRMRKVFDCSAHGGAPGARLSSPEEKEESA</sequence>
<dbReference type="AlphaFoldDB" id="A0AAV7L707"/>
<name>A0AAV7L707_PLEWA</name>
<gene>
    <name evidence="2" type="ORF">NDU88_005261</name>
</gene>
<protein>
    <recommendedName>
        <fullName evidence="4">Secreted protein</fullName>
    </recommendedName>
</protein>
<proteinExistence type="predicted"/>
<keyword evidence="1" id="KW-0732">Signal</keyword>
<keyword evidence="3" id="KW-1185">Reference proteome</keyword>
<feature type="chain" id="PRO_5043485056" description="Secreted protein" evidence="1">
    <location>
        <begin position="22"/>
        <end position="107"/>
    </location>
</feature>
<evidence type="ECO:0000256" key="1">
    <source>
        <dbReference type="SAM" id="SignalP"/>
    </source>
</evidence>
<accession>A0AAV7L707</accession>
<evidence type="ECO:0000313" key="2">
    <source>
        <dbReference type="EMBL" id="KAJ1085128.1"/>
    </source>
</evidence>
<evidence type="ECO:0000313" key="3">
    <source>
        <dbReference type="Proteomes" id="UP001066276"/>
    </source>
</evidence>
<comment type="caution">
    <text evidence="2">The sequence shown here is derived from an EMBL/GenBank/DDBJ whole genome shotgun (WGS) entry which is preliminary data.</text>
</comment>
<organism evidence="2 3">
    <name type="scientific">Pleurodeles waltl</name>
    <name type="common">Iberian ribbed newt</name>
    <dbReference type="NCBI Taxonomy" id="8319"/>
    <lineage>
        <taxon>Eukaryota</taxon>
        <taxon>Metazoa</taxon>
        <taxon>Chordata</taxon>
        <taxon>Craniata</taxon>
        <taxon>Vertebrata</taxon>
        <taxon>Euteleostomi</taxon>
        <taxon>Amphibia</taxon>
        <taxon>Batrachia</taxon>
        <taxon>Caudata</taxon>
        <taxon>Salamandroidea</taxon>
        <taxon>Salamandridae</taxon>
        <taxon>Pleurodelinae</taxon>
        <taxon>Pleurodeles</taxon>
    </lineage>
</organism>
<dbReference type="Proteomes" id="UP001066276">
    <property type="component" value="Chromosome 12"/>
</dbReference>